<dbReference type="eggNOG" id="COG2205">
    <property type="taxonomic scope" value="Bacteria"/>
</dbReference>
<dbReference type="SMART" id="SM00304">
    <property type="entry name" value="HAMP"/>
    <property type="match status" value="1"/>
</dbReference>
<keyword evidence="18" id="KW-1185">Reference proteome</keyword>
<organism evidence="17 18">
    <name type="scientific">Sulfurimonas autotrophica (strain ATCC BAA-671 / DSM 16294 / JCM 11897 / OK10)</name>
    <dbReference type="NCBI Taxonomy" id="563040"/>
    <lineage>
        <taxon>Bacteria</taxon>
        <taxon>Pseudomonadati</taxon>
        <taxon>Campylobacterota</taxon>
        <taxon>Epsilonproteobacteria</taxon>
        <taxon>Campylobacterales</taxon>
        <taxon>Sulfurimonadaceae</taxon>
        <taxon>Sulfurimonas</taxon>
    </lineage>
</organism>
<dbReference type="SUPFAM" id="SSF158472">
    <property type="entry name" value="HAMP domain-like"/>
    <property type="match status" value="1"/>
</dbReference>
<keyword evidence="8" id="KW-0547">Nucleotide-binding</keyword>
<dbReference type="RefSeq" id="WP_013327478.1">
    <property type="nucleotide sequence ID" value="NC_014506.1"/>
</dbReference>
<dbReference type="PANTHER" id="PTHR45528">
    <property type="entry name" value="SENSOR HISTIDINE KINASE CPXA"/>
    <property type="match status" value="1"/>
</dbReference>
<dbReference type="SMART" id="SM00387">
    <property type="entry name" value="HATPase_c"/>
    <property type="match status" value="1"/>
</dbReference>
<feature type="domain" description="HAMP" evidence="16">
    <location>
        <begin position="154"/>
        <end position="207"/>
    </location>
</feature>
<dbReference type="GO" id="GO:0005886">
    <property type="term" value="C:plasma membrane"/>
    <property type="evidence" value="ECO:0007669"/>
    <property type="project" value="UniProtKB-SubCell"/>
</dbReference>
<dbReference type="Gene3D" id="3.30.565.10">
    <property type="entry name" value="Histidine kinase-like ATPase, C-terminal domain"/>
    <property type="match status" value="1"/>
</dbReference>
<evidence type="ECO:0000256" key="11">
    <source>
        <dbReference type="ARBA" id="ARBA00022989"/>
    </source>
</evidence>
<dbReference type="GO" id="GO:0005524">
    <property type="term" value="F:ATP binding"/>
    <property type="evidence" value="ECO:0007669"/>
    <property type="project" value="UniProtKB-KW"/>
</dbReference>
<evidence type="ECO:0000256" key="3">
    <source>
        <dbReference type="ARBA" id="ARBA00012438"/>
    </source>
</evidence>
<dbReference type="InterPro" id="IPR004358">
    <property type="entry name" value="Sig_transdc_His_kin-like_C"/>
</dbReference>
<evidence type="ECO:0000256" key="14">
    <source>
        <dbReference type="SAM" id="Phobius"/>
    </source>
</evidence>
<protein>
    <recommendedName>
        <fullName evidence="3">histidine kinase</fullName>
        <ecNumber evidence="3">2.7.13.3</ecNumber>
    </recommendedName>
</protein>
<keyword evidence="13 14" id="KW-0472">Membrane</keyword>
<proteinExistence type="predicted"/>
<dbReference type="Proteomes" id="UP000007803">
    <property type="component" value="Chromosome"/>
</dbReference>
<keyword evidence="6" id="KW-0808">Transferase</keyword>
<dbReference type="HOGENOM" id="CLU_000445_89_6_7"/>
<evidence type="ECO:0000259" key="16">
    <source>
        <dbReference type="PROSITE" id="PS50885"/>
    </source>
</evidence>
<dbReference type="Pfam" id="PF00512">
    <property type="entry name" value="HisKA"/>
    <property type="match status" value="1"/>
</dbReference>
<keyword evidence="7 14" id="KW-0812">Transmembrane</keyword>
<dbReference type="PRINTS" id="PR00344">
    <property type="entry name" value="BCTRLSENSOR"/>
</dbReference>
<dbReference type="PROSITE" id="PS50109">
    <property type="entry name" value="HIS_KIN"/>
    <property type="match status" value="1"/>
</dbReference>
<dbReference type="InterPro" id="IPR036890">
    <property type="entry name" value="HATPase_C_sf"/>
</dbReference>
<dbReference type="Gene3D" id="1.10.287.130">
    <property type="match status" value="1"/>
</dbReference>
<dbReference type="STRING" id="563040.Saut_1680"/>
<keyword evidence="9 17" id="KW-0418">Kinase</keyword>
<gene>
    <name evidence="17" type="ordered locus">Saut_1680</name>
</gene>
<evidence type="ECO:0000256" key="6">
    <source>
        <dbReference type="ARBA" id="ARBA00022679"/>
    </source>
</evidence>
<dbReference type="SMART" id="SM00388">
    <property type="entry name" value="HisKA"/>
    <property type="match status" value="1"/>
</dbReference>
<dbReference type="CDD" id="cd00075">
    <property type="entry name" value="HATPase"/>
    <property type="match status" value="1"/>
</dbReference>
<evidence type="ECO:0000256" key="7">
    <source>
        <dbReference type="ARBA" id="ARBA00022692"/>
    </source>
</evidence>
<evidence type="ECO:0000256" key="8">
    <source>
        <dbReference type="ARBA" id="ARBA00022741"/>
    </source>
</evidence>
<evidence type="ECO:0000313" key="17">
    <source>
        <dbReference type="EMBL" id="ADN09725.1"/>
    </source>
</evidence>
<dbReference type="FunFam" id="3.30.565.10:FF:000006">
    <property type="entry name" value="Sensor histidine kinase WalK"/>
    <property type="match status" value="1"/>
</dbReference>
<evidence type="ECO:0000256" key="1">
    <source>
        <dbReference type="ARBA" id="ARBA00000085"/>
    </source>
</evidence>
<keyword evidence="11 14" id="KW-1133">Transmembrane helix</keyword>
<dbReference type="SUPFAM" id="SSF47384">
    <property type="entry name" value="Homodimeric domain of signal transducing histidine kinase"/>
    <property type="match status" value="1"/>
</dbReference>
<dbReference type="InterPro" id="IPR003661">
    <property type="entry name" value="HisK_dim/P_dom"/>
</dbReference>
<evidence type="ECO:0000256" key="2">
    <source>
        <dbReference type="ARBA" id="ARBA00004651"/>
    </source>
</evidence>
<evidence type="ECO:0000256" key="5">
    <source>
        <dbReference type="ARBA" id="ARBA00022553"/>
    </source>
</evidence>
<dbReference type="OrthoDB" id="9813151at2"/>
<evidence type="ECO:0000256" key="9">
    <source>
        <dbReference type="ARBA" id="ARBA00022777"/>
    </source>
</evidence>
<feature type="domain" description="Histidine kinase" evidence="15">
    <location>
        <begin position="215"/>
        <end position="426"/>
    </location>
</feature>
<comment type="subcellular location">
    <subcellularLocation>
        <location evidence="2">Cell membrane</location>
        <topology evidence="2">Multi-pass membrane protein</topology>
    </subcellularLocation>
</comment>
<evidence type="ECO:0000313" key="18">
    <source>
        <dbReference type="Proteomes" id="UP000007803"/>
    </source>
</evidence>
<keyword evidence="12" id="KW-0902">Two-component regulatory system</keyword>
<accession>E0UPJ5</accession>
<feature type="transmembrane region" description="Helical" evidence="14">
    <location>
        <begin position="12"/>
        <end position="33"/>
    </location>
</feature>
<reference evidence="18" key="1">
    <citation type="journal article" date="2010" name="Stand. Genomic Sci.">
        <title>Complete genome sequence of Sulfurimonas autotrophica type strain (OK10).</title>
        <authorList>
            <person name="Sikorski J."/>
            <person name="Munk C."/>
            <person name="Lapidus A."/>
            <person name="Djao O."/>
            <person name="Lucas S."/>
            <person name="Glavina Del Rio T."/>
            <person name="Nolan M."/>
            <person name="Tice H."/>
            <person name="Han C."/>
            <person name="Cheng J."/>
            <person name="Tapia R."/>
            <person name="Goodwin L."/>
            <person name="Pitluck S."/>
            <person name="Liolios K."/>
            <person name="Ivanova N."/>
            <person name="Mavromatis K."/>
            <person name="Mikhailova N."/>
            <person name="Pati A."/>
            <person name="Sims D."/>
            <person name="Meincke L."/>
            <person name="Brettin T."/>
            <person name="Detter J."/>
            <person name="Chen A."/>
            <person name="Palaniappan K."/>
            <person name="Land M."/>
            <person name="Hauser L."/>
            <person name="Chang Y."/>
            <person name="Jeffries C."/>
            <person name="Rohde M."/>
            <person name="Lang E."/>
            <person name="Spring S."/>
            <person name="Goker M."/>
            <person name="Woyke T."/>
            <person name="Bristow J."/>
            <person name="Eisen J."/>
            <person name="Markowitz V."/>
            <person name="Hugenholtz P."/>
            <person name="Kyrpides N."/>
            <person name="Klenk H."/>
        </authorList>
    </citation>
    <scope>NUCLEOTIDE SEQUENCE [LARGE SCALE GENOMIC DNA]</scope>
    <source>
        <strain evidence="18">ATCC BAA-671 / DSM 16294 / JCM 11897 / OK10</strain>
    </source>
</reference>
<comment type="catalytic activity">
    <reaction evidence="1">
        <text>ATP + protein L-histidine = ADP + protein N-phospho-L-histidine.</text>
        <dbReference type="EC" id="2.7.13.3"/>
    </reaction>
</comment>
<evidence type="ECO:0000259" key="15">
    <source>
        <dbReference type="PROSITE" id="PS50109"/>
    </source>
</evidence>
<dbReference type="EC" id="2.7.13.3" evidence="3"/>
<keyword evidence="5" id="KW-0597">Phosphoprotein</keyword>
<dbReference type="GO" id="GO:0000155">
    <property type="term" value="F:phosphorelay sensor kinase activity"/>
    <property type="evidence" value="ECO:0007669"/>
    <property type="project" value="InterPro"/>
</dbReference>
<keyword evidence="10" id="KW-0067">ATP-binding</keyword>
<dbReference type="InterPro" id="IPR036097">
    <property type="entry name" value="HisK_dim/P_sf"/>
</dbReference>
<dbReference type="FunFam" id="1.10.287.130:FF:000001">
    <property type="entry name" value="Two-component sensor histidine kinase"/>
    <property type="match status" value="1"/>
</dbReference>
<dbReference type="InterPro" id="IPR003660">
    <property type="entry name" value="HAMP_dom"/>
</dbReference>
<evidence type="ECO:0000256" key="4">
    <source>
        <dbReference type="ARBA" id="ARBA00022475"/>
    </source>
</evidence>
<keyword evidence="4" id="KW-1003">Cell membrane</keyword>
<dbReference type="Pfam" id="PF02518">
    <property type="entry name" value="HATPase_c"/>
    <property type="match status" value="1"/>
</dbReference>
<dbReference type="InterPro" id="IPR003594">
    <property type="entry name" value="HATPase_dom"/>
</dbReference>
<dbReference type="InterPro" id="IPR005467">
    <property type="entry name" value="His_kinase_dom"/>
</dbReference>
<dbReference type="CDD" id="cd00082">
    <property type="entry name" value="HisKA"/>
    <property type="match status" value="1"/>
</dbReference>
<dbReference type="InterPro" id="IPR050398">
    <property type="entry name" value="HssS/ArlS-like"/>
</dbReference>
<evidence type="ECO:0000256" key="13">
    <source>
        <dbReference type="ARBA" id="ARBA00023136"/>
    </source>
</evidence>
<dbReference type="SUPFAM" id="SSF55874">
    <property type="entry name" value="ATPase domain of HSP90 chaperone/DNA topoisomerase II/histidine kinase"/>
    <property type="match status" value="1"/>
</dbReference>
<dbReference type="EMBL" id="CP002205">
    <property type="protein sequence ID" value="ADN09725.1"/>
    <property type="molecule type" value="Genomic_DNA"/>
</dbReference>
<dbReference type="PROSITE" id="PS50885">
    <property type="entry name" value="HAMP"/>
    <property type="match status" value="1"/>
</dbReference>
<name>E0UPJ5_SULAO</name>
<dbReference type="CDD" id="cd06225">
    <property type="entry name" value="HAMP"/>
    <property type="match status" value="1"/>
</dbReference>
<sequence length="426" mass="49465">MQFKSLKIRILLWFGSLAFVVLSLFAFSFNYFLNQSIDNNIKSKLQLLAHKRDKKIPNVEVLTLHNGTIEDSTALFSLKNYKKYLNQKENFFIITHTGDDDYIDALYIDEQGVKTTLILRKNIDNRIENFQDVLLFLIPILLLAFIFLASKMIDKILLPINKLINATKDISITKFTQEIELPKDEDEIKELVLSFNAMIKRLQNGVERLDRFNTDVSHELKTPLTVIQGEIEIALRKLRTPQKYEQSLKTIQKQSKQIELIVKQLLLLTKYSKENIKESFEKCSVDTLLMQVIDKFQLQFQEKNLKLHIEKIEPINMQANPILIESIFVNLIDNAIKYTSKNRNIYISLYQDSKIYFSIKDEGIGISKEHLSKITERFYRADSSRNKKIEGFGLGLSIVKNSVLMHDGNLEIESDKENGTTVKVVF</sequence>
<dbReference type="AlphaFoldDB" id="E0UPJ5"/>
<dbReference type="KEGG" id="sua:Saut_1680"/>
<evidence type="ECO:0000256" key="12">
    <source>
        <dbReference type="ARBA" id="ARBA00023012"/>
    </source>
</evidence>
<evidence type="ECO:0000256" key="10">
    <source>
        <dbReference type="ARBA" id="ARBA00022840"/>
    </source>
</evidence>
<dbReference type="Gene3D" id="6.10.340.10">
    <property type="match status" value="1"/>
</dbReference>
<dbReference type="PANTHER" id="PTHR45528:SF1">
    <property type="entry name" value="SENSOR HISTIDINE KINASE CPXA"/>
    <property type="match status" value="1"/>
</dbReference>
<feature type="transmembrane region" description="Helical" evidence="14">
    <location>
        <begin position="133"/>
        <end position="153"/>
    </location>
</feature>
<dbReference type="Pfam" id="PF00672">
    <property type="entry name" value="HAMP"/>
    <property type="match status" value="1"/>
</dbReference>